<dbReference type="Proteomes" id="UP001217089">
    <property type="component" value="Unassembled WGS sequence"/>
</dbReference>
<feature type="coiled-coil region" evidence="1">
    <location>
        <begin position="122"/>
        <end position="149"/>
    </location>
</feature>
<evidence type="ECO:0000313" key="3">
    <source>
        <dbReference type="Proteomes" id="UP001217089"/>
    </source>
</evidence>
<proteinExistence type="predicted"/>
<keyword evidence="1" id="KW-0175">Coiled coil</keyword>
<keyword evidence="3" id="KW-1185">Reference proteome</keyword>
<evidence type="ECO:0000256" key="1">
    <source>
        <dbReference type="SAM" id="Coils"/>
    </source>
</evidence>
<dbReference type="EMBL" id="JARBDR010000523">
    <property type="protein sequence ID" value="KAJ8311248.1"/>
    <property type="molecule type" value="Genomic_DNA"/>
</dbReference>
<sequence>MLNWLQGLPDEPIPLETRHETITTATRSMSVCSDRTDDEPYIPFDPPIVSKFGPISRSSRAKYKTTDPVQVLADEKSKKLTPVTAAAQRPYPTASRQPSILSTQGCHIAGHASNFIPIRQELARLEQKANNASTENERLSCELQALELQIVAQTDPQSDLKHTNPYVFGEDFSGTDSRLSGQWSSFELVNDNKTKNQRQKILEAQRRVTASLHHKQQQEEQDRLLAERLVLEELCANRSDQTIIN</sequence>
<accession>A0ABQ9F6M2</accession>
<evidence type="ECO:0000313" key="2">
    <source>
        <dbReference type="EMBL" id="KAJ8311248.1"/>
    </source>
</evidence>
<reference evidence="2 3" key="1">
    <citation type="submission" date="2022-12" db="EMBL/GenBank/DDBJ databases">
        <title>Chromosome-level genome of Tegillarca granosa.</title>
        <authorList>
            <person name="Kim J."/>
        </authorList>
    </citation>
    <scope>NUCLEOTIDE SEQUENCE [LARGE SCALE GENOMIC DNA]</scope>
    <source>
        <strain evidence="2">Teg-2019</strain>
        <tissue evidence="2">Adductor muscle</tissue>
    </source>
</reference>
<name>A0ABQ9F6M2_TEGGR</name>
<gene>
    <name evidence="2" type="ORF">KUTeg_011205</name>
</gene>
<protein>
    <submittedName>
        <fullName evidence="2">Uncharacterized protein</fullName>
    </submittedName>
</protein>
<comment type="caution">
    <text evidence="2">The sequence shown here is derived from an EMBL/GenBank/DDBJ whole genome shotgun (WGS) entry which is preliminary data.</text>
</comment>
<organism evidence="2 3">
    <name type="scientific">Tegillarca granosa</name>
    <name type="common">Malaysian cockle</name>
    <name type="synonym">Anadara granosa</name>
    <dbReference type="NCBI Taxonomy" id="220873"/>
    <lineage>
        <taxon>Eukaryota</taxon>
        <taxon>Metazoa</taxon>
        <taxon>Spiralia</taxon>
        <taxon>Lophotrochozoa</taxon>
        <taxon>Mollusca</taxon>
        <taxon>Bivalvia</taxon>
        <taxon>Autobranchia</taxon>
        <taxon>Pteriomorphia</taxon>
        <taxon>Arcoida</taxon>
        <taxon>Arcoidea</taxon>
        <taxon>Arcidae</taxon>
        <taxon>Tegillarca</taxon>
    </lineage>
</organism>